<dbReference type="Pfam" id="PF01476">
    <property type="entry name" value="LysM"/>
    <property type="match status" value="1"/>
</dbReference>
<dbReference type="InterPro" id="IPR036779">
    <property type="entry name" value="LysM_dom_sf"/>
</dbReference>
<dbReference type="Proteomes" id="UP001597282">
    <property type="component" value="Unassembled WGS sequence"/>
</dbReference>
<dbReference type="PROSITE" id="PS51257">
    <property type="entry name" value="PROKAR_LIPOPROTEIN"/>
    <property type="match status" value="1"/>
</dbReference>
<dbReference type="CDD" id="cd00118">
    <property type="entry name" value="LysM"/>
    <property type="match status" value="1"/>
</dbReference>
<dbReference type="EMBL" id="JBHTNU010000003">
    <property type="protein sequence ID" value="MFD1426131.1"/>
    <property type="molecule type" value="Genomic_DNA"/>
</dbReference>
<feature type="domain" description="LysM" evidence="1">
    <location>
        <begin position="37"/>
        <end position="87"/>
    </location>
</feature>
<gene>
    <name evidence="2" type="ORF">ACFQ4Y_04190</name>
</gene>
<dbReference type="SUPFAM" id="SSF54106">
    <property type="entry name" value="LysM domain"/>
    <property type="match status" value="1"/>
</dbReference>
<name>A0ABW4C856_9BACL</name>
<organism evidence="2 3">
    <name type="scientific">Kroppenstedtia sanguinis</name>
    <dbReference type="NCBI Taxonomy" id="1380684"/>
    <lineage>
        <taxon>Bacteria</taxon>
        <taxon>Bacillati</taxon>
        <taxon>Bacillota</taxon>
        <taxon>Bacilli</taxon>
        <taxon>Bacillales</taxon>
        <taxon>Thermoactinomycetaceae</taxon>
        <taxon>Kroppenstedtia</taxon>
    </lineage>
</organism>
<proteinExistence type="predicted"/>
<dbReference type="Gene3D" id="3.10.350.10">
    <property type="entry name" value="LysM domain"/>
    <property type="match status" value="1"/>
</dbReference>
<dbReference type="RefSeq" id="WP_380163139.1">
    <property type="nucleotide sequence ID" value="NZ_JBHTNU010000003.1"/>
</dbReference>
<evidence type="ECO:0000313" key="3">
    <source>
        <dbReference type="Proteomes" id="UP001597282"/>
    </source>
</evidence>
<comment type="caution">
    <text evidence="2">The sequence shown here is derived from an EMBL/GenBank/DDBJ whole genome shotgun (WGS) entry which is preliminary data.</text>
</comment>
<dbReference type="InterPro" id="IPR018392">
    <property type="entry name" value="LysM"/>
</dbReference>
<evidence type="ECO:0000259" key="1">
    <source>
        <dbReference type="PROSITE" id="PS51782"/>
    </source>
</evidence>
<protein>
    <submittedName>
        <fullName evidence="2">LysM peptidoglycan-binding domain-containing protein</fullName>
    </submittedName>
</protein>
<keyword evidence="3" id="KW-1185">Reference proteome</keyword>
<sequence length="98" mass="10943">MFRTRRIVLVVATLALVVVIGCWFQGMGNAEGQTPYRVIQVQSGDTLWGLARKHGDPRRDVRETITVIRDVNGLKESDLLPGQKLKVPMSVKEEAPND</sequence>
<evidence type="ECO:0000313" key="2">
    <source>
        <dbReference type="EMBL" id="MFD1426131.1"/>
    </source>
</evidence>
<dbReference type="SMART" id="SM00257">
    <property type="entry name" value="LysM"/>
    <property type="match status" value="1"/>
</dbReference>
<reference evidence="3" key="1">
    <citation type="journal article" date="2019" name="Int. J. Syst. Evol. Microbiol.">
        <title>The Global Catalogue of Microorganisms (GCM) 10K type strain sequencing project: providing services to taxonomists for standard genome sequencing and annotation.</title>
        <authorList>
            <consortium name="The Broad Institute Genomics Platform"/>
            <consortium name="The Broad Institute Genome Sequencing Center for Infectious Disease"/>
            <person name="Wu L."/>
            <person name="Ma J."/>
        </authorList>
    </citation>
    <scope>NUCLEOTIDE SEQUENCE [LARGE SCALE GENOMIC DNA]</scope>
    <source>
        <strain evidence="3">S1</strain>
    </source>
</reference>
<dbReference type="PROSITE" id="PS51782">
    <property type="entry name" value="LYSM"/>
    <property type="match status" value="1"/>
</dbReference>
<accession>A0ABW4C856</accession>